<dbReference type="PROSITE" id="PS50181">
    <property type="entry name" value="FBOX"/>
    <property type="match status" value="1"/>
</dbReference>
<keyword evidence="4" id="KW-1185">Reference proteome</keyword>
<name>A0A9N7NDK2_STRHE</name>
<sequence length="517" mass="61534">MSPPHQPGPSRHRDGDRDRHRDRHRHRHRHRHRDRDRDHDRDRHHHRDRDRDRDRDHDPYRDRDRDRDHDRYRERDRHSERERERDRHSEHERDRHRHRDRRRHQRPSPEKKQKQGILQSDFSEEQVRHQRSPPEKKQKQGILQSDFSQEQVLHQRSPPEKKQKRGILRSDFREEQMNGEGNINGALSDDLLSNIFDRVPVHDIYKARLVCRRWYHVTHSQNNYALLFNKYRAVFSMGTRDGRVELTKLRQQHTSVAVTDCSELCLSFAEGGGCTELILSHHSSGVILNLPSLVTRSKATPMYSWGVSCARDSMDLKVVVYIPPDPYTGVKVDEFHVLTIGEGEVDDESWRVVQAEPRVFKYKPVLITDGFMHWVLHDDNLLTMNLETEEFTESPGPDYSIGPFGEVKNTYLSTGKYLSLLRECGELYWEVWEMDPRMFAWRKTGDFSLEEHRSQFESTSKDVSIIPVGWVKYLEVLVLCADLGEKTILIYNLVKEEMEKMELPCRVCYYSIHPYEV</sequence>
<feature type="compositionally biased region" description="Basic and acidic residues" evidence="1">
    <location>
        <begin position="125"/>
        <end position="138"/>
    </location>
</feature>
<feature type="compositionally biased region" description="Basic residues" evidence="1">
    <location>
        <begin position="94"/>
        <end position="106"/>
    </location>
</feature>
<dbReference type="Proteomes" id="UP001153555">
    <property type="component" value="Unassembled WGS sequence"/>
</dbReference>
<feature type="compositionally biased region" description="Polar residues" evidence="1">
    <location>
        <begin position="141"/>
        <end position="154"/>
    </location>
</feature>
<evidence type="ECO:0000256" key="1">
    <source>
        <dbReference type="SAM" id="MobiDB-lite"/>
    </source>
</evidence>
<dbReference type="SMART" id="SM00256">
    <property type="entry name" value="FBOX"/>
    <property type="match status" value="1"/>
</dbReference>
<dbReference type="InterPro" id="IPR036047">
    <property type="entry name" value="F-box-like_dom_sf"/>
</dbReference>
<dbReference type="CDD" id="cd09917">
    <property type="entry name" value="F-box_SF"/>
    <property type="match status" value="1"/>
</dbReference>
<comment type="caution">
    <text evidence="3">The sequence shown here is derived from an EMBL/GenBank/DDBJ whole genome shotgun (WGS) entry which is preliminary data.</text>
</comment>
<proteinExistence type="predicted"/>
<feature type="domain" description="F-box" evidence="2">
    <location>
        <begin position="181"/>
        <end position="227"/>
    </location>
</feature>
<dbReference type="PANTHER" id="PTHR31672:SF13">
    <property type="entry name" value="F-BOX PROTEIN CPR30-LIKE"/>
    <property type="match status" value="1"/>
</dbReference>
<evidence type="ECO:0000313" key="3">
    <source>
        <dbReference type="EMBL" id="CAA0828470.1"/>
    </source>
</evidence>
<feature type="compositionally biased region" description="Basic and acidic residues" evidence="1">
    <location>
        <begin position="49"/>
        <end position="93"/>
    </location>
</feature>
<gene>
    <name evidence="3" type="ORF">SHERM_24165</name>
</gene>
<dbReference type="Pfam" id="PF00646">
    <property type="entry name" value="F-box"/>
    <property type="match status" value="1"/>
</dbReference>
<dbReference type="InterPro" id="IPR050796">
    <property type="entry name" value="SCF_F-box_component"/>
</dbReference>
<dbReference type="Gene3D" id="1.20.1280.50">
    <property type="match status" value="1"/>
</dbReference>
<dbReference type="SUPFAM" id="SSF81383">
    <property type="entry name" value="F-box domain"/>
    <property type="match status" value="1"/>
</dbReference>
<dbReference type="AlphaFoldDB" id="A0A9N7NDK2"/>
<organism evidence="3 4">
    <name type="scientific">Striga hermonthica</name>
    <name type="common">Purple witchweed</name>
    <name type="synonym">Buchnera hermonthica</name>
    <dbReference type="NCBI Taxonomy" id="68872"/>
    <lineage>
        <taxon>Eukaryota</taxon>
        <taxon>Viridiplantae</taxon>
        <taxon>Streptophyta</taxon>
        <taxon>Embryophyta</taxon>
        <taxon>Tracheophyta</taxon>
        <taxon>Spermatophyta</taxon>
        <taxon>Magnoliopsida</taxon>
        <taxon>eudicotyledons</taxon>
        <taxon>Gunneridae</taxon>
        <taxon>Pentapetalae</taxon>
        <taxon>asterids</taxon>
        <taxon>lamiids</taxon>
        <taxon>Lamiales</taxon>
        <taxon>Orobanchaceae</taxon>
        <taxon>Buchnereae</taxon>
        <taxon>Striga</taxon>
    </lineage>
</organism>
<dbReference type="InterPro" id="IPR001810">
    <property type="entry name" value="F-box_dom"/>
</dbReference>
<feature type="region of interest" description="Disordered" evidence="1">
    <location>
        <begin position="1"/>
        <end position="167"/>
    </location>
</feature>
<accession>A0A9N7NDK2</accession>
<evidence type="ECO:0000313" key="4">
    <source>
        <dbReference type="Proteomes" id="UP001153555"/>
    </source>
</evidence>
<dbReference type="PANTHER" id="PTHR31672">
    <property type="entry name" value="BNACNNG10540D PROTEIN"/>
    <property type="match status" value="1"/>
</dbReference>
<dbReference type="OrthoDB" id="917583at2759"/>
<reference evidence="3" key="1">
    <citation type="submission" date="2019-12" db="EMBL/GenBank/DDBJ databases">
        <authorList>
            <person name="Scholes J."/>
        </authorList>
    </citation>
    <scope>NUCLEOTIDE SEQUENCE</scope>
</reference>
<dbReference type="EMBL" id="CACSLK010027752">
    <property type="protein sequence ID" value="CAA0828470.1"/>
    <property type="molecule type" value="Genomic_DNA"/>
</dbReference>
<protein>
    <submittedName>
        <fullName evidence="3">SART-1 family protein DOT2</fullName>
    </submittedName>
</protein>
<evidence type="ECO:0000259" key="2">
    <source>
        <dbReference type="PROSITE" id="PS50181"/>
    </source>
</evidence>
<feature type="compositionally biased region" description="Basic residues" evidence="1">
    <location>
        <begin position="20"/>
        <end position="34"/>
    </location>
</feature>